<dbReference type="InterPro" id="IPR013766">
    <property type="entry name" value="Thioredoxin_domain"/>
</dbReference>
<gene>
    <name evidence="7" type="ORF">Gocc_2128</name>
</gene>
<keyword evidence="2" id="KW-0201">Cytochrome c-type biogenesis</keyword>
<comment type="caution">
    <text evidence="7">The sequence shown here is derived from an EMBL/GenBank/DDBJ whole genome shotgun (WGS) entry which is preliminary data.</text>
</comment>
<keyword evidence="8" id="KW-1185">Reference proteome</keyword>
<dbReference type="EMBL" id="QQZY01000005">
    <property type="protein sequence ID" value="RDI74031.1"/>
    <property type="molecule type" value="Genomic_DNA"/>
</dbReference>
<evidence type="ECO:0000256" key="4">
    <source>
        <dbReference type="ARBA" id="ARBA00023157"/>
    </source>
</evidence>
<evidence type="ECO:0000313" key="8">
    <source>
        <dbReference type="Proteomes" id="UP000254134"/>
    </source>
</evidence>
<dbReference type="InterPro" id="IPR013740">
    <property type="entry name" value="Redoxin"/>
</dbReference>
<dbReference type="AlphaFoldDB" id="A0A7M2YV69"/>
<reference evidence="8" key="2">
    <citation type="journal article" date="2019" name="MicrobiologyOpen">
        <title>High-quality draft genome sequence of Gaiella occulta isolated from a 150 meter deep mineral water borehole and comparison with the genome sequences of other deep-branching lineages of the phylum Actinobacteria.</title>
        <authorList>
            <person name="Severino R."/>
            <person name="Froufe H.J.C."/>
            <person name="Barroso C."/>
            <person name="Albuquerque L."/>
            <person name="Lobo-da-Cunha A."/>
            <person name="da Costa M.S."/>
            <person name="Egas C."/>
        </authorList>
    </citation>
    <scope>NUCLEOTIDE SEQUENCE [LARGE SCALE GENOMIC DNA]</scope>
    <source>
        <strain evidence="8">F2-233</strain>
    </source>
</reference>
<comment type="subcellular location">
    <subcellularLocation>
        <location evidence="1">Cell envelope</location>
    </subcellularLocation>
</comment>
<dbReference type="Gene3D" id="3.40.30.10">
    <property type="entry name" value="Glutaredoxin"/>
    <property type="match status" value="1"/>
</dbReference>
<evidence type="ECO:0000259" key="6">
    <source>
        <dbReference type="PROSITE" id="PS51352"/>
    </source>
</evidence>
<evidence type="ECO:0000256" key="5">
    <source>
        <dbReference type="ARBA" id="ARBA00023284"/>
    </source>
</evidence>
<dbReference type="PROSITE" id="PS51352">
    <property type="entry name" value="THIOREDOXIN_2"/>
    <property type="match status" value="1"/>
</dbReference>
<dbReference type="PANTHER" id="PTHR42852:SF6">
    <property type="entry name" value="THIOL:DISULFIDE INTERCHANGE PROTEIN DSBE"/>
    <property type="match status" value="1"/>
</dbReference>
<protein>
    <submittedName>
        <fullName evidence="7">Redoxin</fullName>
    </submittedName>
</protein>
<evidence type="ECO:0000256" key="2">
    <source>
        <dbReference type="ARBA" id="ARBA00022748"/>
    </source>
</evidence>
<dbReference type="OrthoDB" id="9796554at2"/>
<dbReference type="GO" id="GO:0030313">
    <property type="term" value="C:cell envelope"/>
    <property type="evidence" value="ECO:0007669"/>
    <property type="project" value="UniProtKB-SubCell"/>
</dbReference>
<evidence type="ECO:0000313" key="7">
    <source>
        <dbReference type="EMBL" id="RDI74031.1"/>
    </source>
</evidence>
<dbReference type="InterPro" id="IPR050553">
    <property type="entry name" value="Thioredoxin_ResA/DsbE_sf"/>
</dbReference>
<organism evidence="7 8">
    <name type="scientific">Gaiella occulta</name>
    <dbReference type="NCBI Taxonomy" id="1002870"/>
    <lineage>
        <taxon>Bacteria</taxon>
        <taxon>Bacillati</taxon>
        <taxon>Actinomycetota</taxon>
        <taxon>Thermoleophilia</taxon>
        <taxon>Gaiellales</taxon>
        <taxon>Gaiellaceae</taxon>
        <taxon>Gaiella</taxon>
    </lineage>
</organism>
<evidence type="ECO:0000256" key="1">
    <source>
        <dbReference type="ARBA" id="ARBA00004196"/>
    </source>
</evidence>
<dbReference type="GO" id="GO:0016491">
    <property type="term" value="F:oxidoreductase activity"/>
    <property type="evidence" value="ECO:0007669"/>
    <property type="project" value="InterPro"/>
</dbReference>
<dbReference type="GO" id="GO:0017004">
    <property type="term" value="P:cytochrome complex assembly"/>
    <property type="evidence" value="ECO:0007669"/>
    <property type="project" value="UniProtKB-KW"/>
</dbReference>
<sequence length="198" mass="20562">MSQKKAREVRRVKATPTSSKAAGHSRLLVAAGAVVVAALVGAGVLATRNTGPAQAVQVQTASSSVVSISGTDPISGKPISLADYAGKPVVLNVWASWCPGCRAEAIDLRTFVARHPEVQTIGIDQRDTKGDAGGFYRQFGWTHPSIFDPDGSIAASLGLQGLPTTYFLDRNHRVVTQIVGATNLAGFEKGLQAALAGA</sequence>
<keyword evidence="3" id="KW-0812">Transmembrane</keyword>
<feature type="domain" description="Thioredoxin" evidence="6">
    <location>
        <begin position="59"/>
        <end position="196"/>
    </location>
</feature>
<keyword evidence="3" id="KW-0735">Signal-anchor</keyword>
<reference evidence="7 8" key="1">
    <citation type="submission" date="2018-07" db="EMBL/GenBank/DDBJ databases">
        <title>High-quality-draft genome sequence of Gaiella occulta.</title>
        <authorList>
            <person name="Severino R."/>
            <person name="Froufe H.J.C."/>
            <person name="Rainey F.A."/>
            <person name="Barroso C."/>
            <person name="Albuquerque L."/>
            <person name="Lobo-Da-Cunha A."/>
            <person name="Da Costa M.S."/>
            <person name="Egas C."/>
        </authorList>
    </citation>
    <scope>NUCLEOTIDE SEQUENCE [LARGE SCALE GENOMIC DNA]</scope>
    <source>
        <strain evidence="7 8">F2-233</strain>
    </source>
</reference>
<dbReference type="Pfam" id="PF08534">
    <property type="entry name" value="Redoxin"/>
    <property type="match status" value="1"/>
</dbReference>
<proteinExistence type="predicted"/>
<keyword evidence="4" id="KW-1015">Disulfide bond</keyword>
<dbReference type="SUPFAM" id="SSF52833">
    <property type="entry name" value="Thioredoxin-like"/>
    <property type="match status" value="1"/>
</dbReference>
<dbReference type="InterPro" id="IPR036249">
    <property type="entry name" value="Thioredoxin-like_sf"/>
</dbReference>
<dbReference type="CDD" id="cd02966">
    <property type="entry name" value="TlpA_like_family"/>
    <property type="match status" value="1"/>
</dbReference>
<name>A0A7M2YV69_9ACTN</name>
<dbReference type="PANTHER" id="PTHR42852">
    <property type="entry name" value="THIOL:DISULFIDE INTERCHANGE PROTEIN DSBE"/>
    <property type="match status" value="1"/>
</dbReference>
<evidence type="ECO:0000256" key="3">
    <source>
        <dbReference type="ARBA" id="ARBA00022968"/>
    </source>
</evidence>
<dbReference type="RefSeq" id="WP_114796560.1">
    <property type="nucleotide sequence ID" value="NZ_QQZY01000005.1"/>
</dbReference>
<keyword evidence="5" id="KW-0676">Redox-active center</keyword>
<accession>A0A7M2YV69</accession>
<dbReference type="Proteomes" id="UP000254134">
    <property type="component" value="Unassembled WGS sequence"/>
</dbReference>